<sequence length="276" mass="28572">MTSFRRLLGVLAAGCLLTLGLTTAPATATSTVAGTVAGSVKPTVVLVHGAFADASGFNDMIDLLQRAGFPVIAPANPLRDVAADAAYVSSVLDTITGPIILVGHSYGGIVITNAARGHANVKALVYLGAFAPDKGESALKLADQFPGSELGHALLARDYKLPDGTRGGTDGYIVAEKFREVFAADLPPATTRLMAATQRPGSVDGLSGGSGEPAWKTIPSWYLIPTQDKVIPPAAQRFMAERAGSKVREIRSSHVVMTSHPAAATAVVLSAYHATR</sequence>
<keyword evidence="1" id="KW-0732">Signal</keyword>
<dbReference type="InterPro" id="IPR000073">
    <property type="entry name" value="AB_hydrolase_1"/>
</dbReference>
<accession>A0ABW4TDM3</accession>
<comment type="caution">
    <text evidence="3">The sequence shown here is derived from an EMBL/GenBank/DDBJ whole genome shotgun (WGS) entry which is preliminary data.</text>
</comment>
<gene>
    <name evidence="3" type="ORF">ACFSKW_46045</name>
</gene>
<evidence type="ECO:0000313" key="3">
    <source>
        <dbReference type="EMBL" id="MFD1938846.1"/>
    </source>
</evidence>
<reference evidence="4" key="1">
    <citation type="journal article" date="2019" name="Int. J. Syst. Evol. Microbiol.">
        <title>The Global Catalogue of Microorganisms (GCM) 10K type strain sequencing project: providing services to taxonomists for standard genome sequencing and annotation.</title>
        <authorList>
            <consortium name="The Broad Institute Genomics Platform"/>
            <consortium name="The Broad Institute Genome Sequencing Center for Infectious Disease"/>
            <person name="Wu L."/>
            <person name="Ma J."/>
        </authorList>
    </citation>
    <scope>NUCLEOTIDE SEQUENCE [LARGE SCALE GENOMIC DNA]</scope>
    <source>
        <strain evidence="4">ICMP 6774ER</strain>
    </source>
</reference>
<dbReference type="SUPFAM" id="SSF53474">
    <property type="entry name" value="alpha/beta-Hydrolases"/>
    <property type="match status" value="1"/>
</dbReference>
<feature type="domain" description="AB hydrolase-1" evidence="2">
    <location>
        <begin position="44"/>
        <end position="266"/>
    </location>
</feature>
<dbReference type="PANTHER" id="PTHR37017:SF11">
    <property type="entry name" value="ESTERASE_LIPASE_THIOESTERASE DOMAIN-CONTAINING PROTEIN"/>
    <property type="match status" value="1"/>
</dbReference>
<proteinExistence type="predicted"/>
<name>A0ABW4TDM3_9ACTN</name>
<dbReference type="Pfam" id="PF12697">
    <property type="entry name" value="Abhydrolase_6"/>
    <property type="match status" value="1"/>
</dbReference>
<evidence type="ECO:0000259" key="2">
    <source>
        <dbReference type="Pfam" id="PF12697"/>
    </source>
</evidence>
<dbReference type="InterPro" id="IPR029058">
    <property type="entry name" value="AB_hydrolase_fold"/>
</dbReference>
<dbReference type="RefSeq" id="WP_379580940.1">
    <property type="nucleotide sequence ID" value="NZ_JBHUFV010000077.1"/>
</dbReference>
<dbReference type="PANTHER" id="PTHR37017">
    <property type="entry name" value="AB HYDROLASE-1 DOMAIN-CONTAINING PROTEIN-RELATED"/>
    <property type="match status" value="1"/>
</dbReference>
<organism evidence="3 4">
    <name type="scientific">Nonomuraea mangrovi</name>
    <dbReference type="NCBI Taxonomy" id="2316207"/>
    <lineage>
        <taxon>Bacteria</taxon>
        <taxon>Bacillati</taxon>
        <taxon>Actinomycetota</taxon>
        <taxon>Actinomycetes</taxon>
        <taxon>Streptosporangiales</taxon>
        <taxon>Streptosporangiaceae</taxon>
        <taxon>Nonomuraea</taxon>
    </lineage>
</organism>
<evidence type="ECO:0000313" key="4">
    <source>
        <dbReference type="Proteomes" id="UP001597368"/>
    </source>
</evidence>
<dbReference type="Proteomes" id="UP001597368">
    <property type="component" value="Unassembled WGS sequence"/>
</dbReference>
<dbReference type="InterPro" id="IPR052897">
    <property type="entry name" value="Sec-Metab_Biosynth_Hydrolase"/>
</dbReference>
<feature type="signal peptide" evidence="1">
    <location>
        <begin position="1"/>
        <end position="28"/>
    </location>
</feature>
<dbReference type="Gene3D" id="3.40.50.1820">
    <property type="entry name" value="alpha/beta hydrolase"/>
    <property type="match status" value="1"/>
</dbReference>
<keyword evidence="3" id="KW-0378">Hydrolase</keyword>
<evidence type="ECO:0000256" key="1">
    <source>
        <dbReference type="SAM" id="SignalP"/>
    </source>
</evidence>
<feature type="chain" id="PRO_5047108980" evidence="1">
    <location>
        <begin position="29"/>
        <end position="276"/>
    </location>
</feature>
<protein>
    <submittedName>
        <fullName evidence="3">Alpha/beta fold hydrolase</fullName>
    </submittedName>
</protein>
<dbReference type="GO" id="GO:0016787">
    <property type="term" value="F:hydrolase activity"/>
    <property type="evidence" value="ECO:0007669"/>
    <property type="project" value="UniProtKB-KW"/>
</dbReference>
<dbReference type="EMBL" id="JBHUFV010000077">
    <property type="protein sequence ID" value="MFD1938846.1"/>
    <property type="molecule type" value="Genomic_DNA"/>
</dbReference>
<keyword evidence="4" id="KW-1185">Reference proteome</keyword>